<dbReference type="Proteomes" id="UP000183766">
    <property type="component" value="Unassembled WGS sequence"/>
</dbReference>
<dbReference type="Proteomes" id="UP000183040">
    <property type="component" value="Unassembled WGS sequence"/>
</dbReference>
<dbReference type="AlphaFoldDB" id="A0A1H4F334"/>
<dbReference type="InterPro" id="IPR028218">
    <property type="entry name" value="Toxin-JAB1"/>
</dbReference>
<protein>
    <submittedName>
        <fullName evidence="1">RHS repeat-associated core domain-containing protein</fullName>
    </submittedName>
</protein>
<sequence>MFSQCNILNLPSHITFADGSSIEYEYAADGRKVRTTHTINNNVTSTVYCGNAVYENGVPKTLLTEAGFVSLNDRIYHYYLKDHQGNNRVVADQNGTIEEVNHYYPFGGIFASASSVQSYKYNGKELDRNDGLDWYDYGARHYDAMIGRWHTVDPSAAKYYRWDPYVYCKNSPVNRIDLDGKDDYTINSAGRLFRTVVEGSTSDRLMSTRSGVEPVTVNDKELLSGMYVMQDGKSGGLETYNSTSSLEDAAAVFKFGADNTSVEWKLDVYNDKGDKTAIIGTSGKEGSVFSDK</sequence>
<evidence type="ECO:0000313" key="2">
    <source>
        <dbReference type="EMBL" id="SFN28383.1"/>
    </source>
</evidence>
<dbReference type="Gene3D" id="2.180.10.10">
    <property type="entry name" value="RHS repeat-associated core"/>
    <property type="match status" value="1"/>
</dbReference>
<reference evidence="3 4" key="1">
    <citation type="submission" date="2016-10" db="EMBL/GenBank/DDBJ databases">
        <authorList>
            <person name="de Groot N.N."/>
        </authorList>
    </citation>
    <scope>NUCLEOTIDE SEQUENCE [LARGE SCALE GENOMIC DNA]</scope>
    <source>
        <strain evidence="2 4">NLAE-zl-C202</strain>
        <strain evidence="1 3">NLAE-zl-G339</strain>
    </source>
</reference>
<dbReference type="EMBL" id="FOUM01000028">
    <property type="protein sequence ID" value="SFN28383.1"/>
    <property type="molecule type" value="Genomic_DNA"/>
</dbReference>
<dbReference type="InterPro" id="IPR022385">
    <property type="entry name" value="Rhs_assc_core"/>
</dbReference>
<proteinExistence type="predicted"/>
<evidence type="ECO:0000313" key="1">
    <source>
        <dbReference type="EMBL" id="SEA91693.1"/>
    </source>
</evidence>
<dbReference type="EMBL" id="FNRP01000018">
    <property type="protein sequence ID" value="SEA91693.1"/>
    <property type="molecule type" value="Genomic_DNA"/>
</dbReference>
<evidence type="ECO:0000313" key="4">
    <source>
        <dbReference type="Proteomes" id="UP000183766"/>
    </source>
</evidence>
<dbReference type="Pfam" id="PF15659">
    <property type="entry name" value="Toxin-JAB1"/>
    <property type="match status" value="1"/>
</dbReference>
<name>A0A1H4F334_9BACE</name>
<dbReference type="InterPro" id="IPR050708">
    <property type="entry name" value="T6SS_VgrG/RHS"/>
</dbReference>
<organism evidence="1 3">
    <name type="scientific">Bacteroides xylanisolvens</name>
    <dbReference type="NCBI Taxonomy" id="371601"/>
    <lineage>
        <taxon>Bacteria</taxon>
        <taxon>Pseudomonadati</taxon>
        <taxon>Bacteroidota</taxon>
        <taxon>Bacteroidia</taxon>
        <taxon>Bacteroidales</taxon>
        <taxon>Bacteroidaceae</taxon>
        <taxon>Bacteroides</taxon>
    </lineage>
</organism>
<gene>
    <name evidence="1" type="ORF">SAMN04487924_11829</name>
    <name evidence="2" type="ORF">SAMN05216250_12837</name>
</gene>
<dbReference type="PANTHER" id="PTHR32305">
    <property type="match status" value="1"/>
</dbReference>
<evidence type="ECO:0000313" key="3">
    <source>
        <dbReference type="Proteomes" id="UP000183040"/>
    </source>
</evidence>
<accession>A0A1H4F334</accession>
<dbReference type="NCBIfam" id="TIGR03696">
    <property type="entry name" value="Rhs_assc_core"/>
    <property type="match status" value="1"/>
</dbReference>
<dbReference type="PANTHER" id="PTHR32305:SF15">
    <property type="entry name" value="PROTEIN RHSA-RELATED"/>
    <property type="match status" value="1"/>
</dbReference>